<evidence type="ECO:0000256" key="5">
    <source>
        <dbReference type="ARBA" id="ARBA00023002"/>
    </source>
</evidence>
<dbReference type="PANTHER" id="PTHR12907:SF26">
    <property type="entry name" value="HIF PROLYL HYDROXYLASE, ISOFORM C"/>
    <property type="match status" value="1"/>
</dbReference>
<dbReference type="RefSeq" id="WP_187965886.1">
    <property type="nucleotide sequence ID" value="NZ_JACVDC010000035.1"/>
</dbReference>
<evidence type="ECO:0000313" key="8">
    <source>
        <dbReference type="EMBL" id="MBC9796743.1"/>
    </source>
</evidence>
<keyword evidence="6" id="KW-0408">Iron</keyword>
<keyword evidence="5" id="KW-0560">Oxidoreductase</keyword>
<dbReference type="GO" id="GO:0031418">
    <property type="term" value="F:L-ascorbic acid binding"/>
    <property type="evidence" value="ECO:0007669"/>
    <property type="project" value="UniProtKB-KW"/>
</dbReference>
<dbReference type="PROSITE" id="PS51471">
    <property type="entry name" value="FE2OG_OXY"/>
    <property type="match status" value="1"/>
</dbReference>
<protein>
    <submittedName>
        <fullName evidence="8">2OG-Fe(II) oxygenase</fullName>
    </submittedName>
</protein>
<comment type="cofactor">
    <cofactor evidence="1">
        <name>L-ascorbate</name>
        <dbReference type="ChEBI" id="CHEBI:38290"/>
    </cofactor>
</comment>
<dbReference type="Gene3D" id="2.60.120.620">
    <property type="entry name" value="q2cbj1_9rhob like domain"/>
    <property type="match status" value="1"/>
</dbReference>
<evidence type="ECO:0000256" key="6">
    <source>
        <dbReference type="ARBA" id="ARBA00023004"/>
    </source>
</evidence>
<organism evidence="8 9">
    <name type="scientific">Sinomicrobium weinanense</name>
    <dbReference type="NCBI Taxonomy" id="2842200"/>
    <lineage>
        <taxon>Bacteria</taxon>
        <taxon>Pseudomonadati</taxon>
        <taxon>Bacteroidota</taxon>
        <taxon>Flavobacteriia</taxon>
        <taxon>Flavobacteriales</taxon>
        <taxon>Flavobacteriaceae</taxon>
        <taxon>Sinomicrobium</taxon>
    </lineage>
</organism>
<dbReference type="PANTHER" id="PTHR12907">
    <property type="entry name" value="EGL NINE HOMOLOG-RELATED"/>
    <property type="match status" value="1"/>
</dbReference>
<keyword evidence="4" id="KW-0223">Dioxygenase</keyword>
<dbReference type="Proteomes" id="UP000653730">
    <property type="component" value="Unassembled WGS sequence"/>
</dbReference>
<dbReference type="Pfam" id="PF13640">
    <property type="entry name" value="2OG-FeII_Oxy_3"/>
    <property type="match status" value="1"/>
</dbReference>
<evidence type="ECO:0000256" key="2">
    <source>
        <dbReference type="ARBA" id="ARBA00022723"/>
    </source>
</evidence>
<dbReference type="GO" id="GO:0071456">
    <property type="term" value="P:cellular response to hypoxia"/>
    <property type="evidence" value="ECO:0007669"/>
    <property type="project" value="TreeGrafter"/>
</dbReference>
<accession>A0A926JT22</accession>
<reference evidence="8 9" key="1">
    <citation type="submission" date="2020-09" db="EMBL/GenBank/DDBJ databases">
        <title>Sinomicrobium weinanense sp. nov., a halophilic bacteria isolated from saline-alkali soil.</title>
        <authorList>
            <person name="Wu P."/>
            <person name="Ren H."/>
            <person name="Mei Y."/>
            <person name="Liang Y."/>
            <person name="Chen Z."/>
        </authorList>
    </citation>
    <scope>NUCLEOTIDE SEQUENCE [LARGE SCALE GENOMIC DNA]</scope>
    <source>
        <strain evidence="8 9">FJxs</strain>
    </source>
</reference>
<feature type="domain" description="Fe2OG dioxygenase" evidence="7">
    <location>
        <begin position="108"/>
        <end position="212"/>
    </location>
</feature>
<dbReference type="GO" id="GO:0008198">
    <property type="term" value="F:ferrous iron binding"/>
    <property type="evidence" value="ECO:0007669"/>
    <property type="project" value="TreeGrafter"/>
</dbReference>
<comment type="caution">
    <text evidence="8">The sequence shown here is derived from an EMBL/GenBank/DDBJ whole genome shotgun (WGS) entry which is preliminary data.</text>
</comment>
<dbReference type="EMBL" id="JACVDC010000035">
    <property type="protein sequence ID" value="MBC9796743.1"/>
    <property type="molecule type" value="Genomic_DNA"/>
</dbReference>
<dbReference type="InterPro" id="IPR005123">
    <property type="entry name" value="Oxoglu/Fe-dep_dioxygenase_dom"/>
</dbReference>
<proteinExistence type="predicted"/>
<dbReference type="GO" id="GO:0031543">
    <property type="term" value="F:peptidyl-proline dioxygenase activity"/>
    <property type="evidence" value="ECO:0007669"/>
    <property type="project" value="TreeGrafter"/>
</dbReference>
<dbReference type="InterPro" id="IPR006620">
    <property type="entry name" value="Pro_4_hyd_alph"/>
</dbReference>
<gene>
    <name evidence="8" type="ORF">IBL28_12240</name>
</gene>
<evidence type="ECO:0000256" key="1">
    <source>
        <dbReference type="ARBA" id="ARBA00001961"/>
    </source>
</evidence>
<evidence type="ECO:0000256" key="4">
    <source>
        <dbReference type="ARBA" id="ARBA00022964"/>
    </source>
</evidence>
<keyword evidence="9" id="KW-1185">Reference proteome</keyword>
<dbReference type="AlphaFoldDB" id="A0A926JT22"/>
<evidence type="ECO:0000313" key="9">
    <source>
        <dbReference type="Proteomes" id="UP000653730"/>
    </source>
</evidence>
<sequence length="213" mass="25296">MNELFEQLDFTEDPCYEKIIADLLERQYSIVEDFFPAGDVIALRHALLDKYEEDRFKKAAIGNRVNEVIEKTVRGDFILWLNEACANTAEELFFSKINHFVSYLNKTCFLGILHKEFHYAIYPKGTFYKRHLDTFQNDDRRKLSMVFYLNEENWQPEYGGELVLYKEEHGKECPVTIYPYPGRMVIFESQVLEHEVRPVERERLSITGWLKTS</sequence>
<evidence type="ECO:0000256" key="3">
    <source>
        <dbReference type="ARBA" id="ARBA00022896"/>
    </source>
</evidence>
<evidence type="ECO:0000259" key="7">
    <source>
        <dbReference type="PROSITE" id="PS51471"/>
    </source>
</evidence>
<dbReference type="SMART" id="SM00702">
    <property type="entry name" value="P4Hc"/>
    <property type="match status" value="1"/>
</dbReference>
<name>A0A926JT22_9FLAO</name>
<dbReference type="InterPro" id="IPR044862">
    <property type="entry name" value="Pro_4_hyd_alph_FE2OG_OXY"/>
</dbReference>
<keyword evidence="3" id="KW-0847">Vitamin C</keyword>
<dbReference type="InterPro" id="IPR051559">
    <property type="entry name" value="HIF_prolyl_hydroxylases"/>
</dbReference>
<keyword evidence="2" id="KW-0479">Metal-binding</keyword>